<accession>A0A0A9DHJ5</accession>
<reference evidence="1" key="1">
    <citation type="submission" date="2014-09" db="EMBL/GenBank/DDBJ databases">
        <authorList>
            <person name="Magalhaes I.L.F."/>
            <person name="Oliveira U."/>
            <person name="Santos F.R."/>
            <person name="Vidigal T.H.D.A."/>
            <person name="Brescovit A.D."/>
            <person name="Santos A.J."/>
        </authorList>
    </citation>
    <scope>NUCLEOTIDE SEQUENCE</scope>
    <source>
        <tissue evidence="1">Shoot tissue taken approximately 20 cm above the soil surface</tissue>
    </source>
</reference>
<dbReference type="AlphaFoldDB" id="A0A0A9DHJ5"/>
<organism evidence="1">
    <name type="scientific">Arundo donax</name>
    <name type="common">Giant reed</name>
    <name type="synonym">Donax arundinaceus</name>
    <dbReference type="NCBI Taxonomy" id="35708"/>
    <lineage>
        <taxon>Eukaryota</taxon>
        <taxon>Viridiplantae</taxon>
        <taxon>Streptophyta</taxon>
        <taxon>Embryophyta</taxon>
        <taxon>Tracheophyta</taxon>
        <taxon>Spermatophyta</taxon>
        <taxon>Magnoliopsida</taxon>
        <taxon>Liliopsida</taxon>
        <taxon>Poales</taxon>
        <taxon>Poaceae</taxon>
        <taxon>PACMAD clade</taxon>
        <taxon>Arundinoideae</taxon>
        <taxon>Arundineae</taxon>
        <taxon>Arundo</taxon>
    </lineage>
</organism>
<proteinExistence type="predicted"/>
<name>A0A0A9DHJ5_ARUDO</name>
<protein>
    <submittedName>
        <fullName evidence="1">Uncharacterized protein</fullName>
    </submittedName>
</protein>
<sequence length="43" mass="5232">MRWQTNSSLSLQIPIVISNHQILIIPMHNNMMRKIYEEEFMML</sequence>
<reference evidence="1" key="2">
    <citation type="journal article" date="2015" name="Data Brief">
        <title>Shoot transcriptome of the giant reed, Arundo donax.</title>
        <authorList>
            <person name="Barrero R.A."/>
            <person name="Guerrero F.D."/>
            <person name="Moolhuijzen P."/>
            <person name="Goolsby J.A."/>
            <person name="Tidwell J."/>
            <person name="Bellgard S.E."/>
            <person name="Bellgard M.I."/>
        </authorList>
    </citation>
    <scope>NUCLEOTIDE SEQUENCE</scope>
    <source>
        <tissue evidence="1">Shoot tissue taken approximately 20 cm above the soil surface</tissue>
    </source>
</reference>
<dbReference type="EMBL" id="GBRH01209851">
    <property type="protein sequence ID" value="JAD88044.1"/>
    <property type="molecule type" value="Transcribed_RNA"/>
</dbReference>
<evidence type="ECO:0000313" key="1">
    <source>
        <dbReference type="EMBL" id="JAD88044.1"/>
    </source>
</evidence>